<dbReference type="Proteomes" id="UP000242915">
    <property type="component" value="Unassembled WGS sequence"/>
</dbReference>
<feature type="transmembrane region" description="Helical" evidence="1">
    <location>
        <begin position="233"/>
        <end position="253"/>
    </location>
</feature>
<feature type="transmembrane region" description="Helical" evidence="1">
    <location>
        <begin position="320"/>
        <end position="342"/>
    </location>
</feature>
<feature type="transmembrane region" description="Helical" evidence="1">
    <location>
        <begin position="84"/>
        <end position="104"/>
    </location>
</feature>
<keyword evidence="1" id="KW-0812">Transmembrane</keyword>
<feature type="transmembrane region" description="Helical" evidence="1">
    <location>
        <begin position="296"/>
        <end position="313"/>
    </location>
</feature>
<gene>
    <name evidence="2" type="ORF">SAMN05216255_0914</name>
</gene>
<protein>
    <submittedName>
        <fullName evidence="2">EpsG family protein</fullName>
    </submittedName>
</protein>
<sequence>MIYIYYSLICLPFAMWAHRFKLNQERTVYIAFVAVGVFIVGFSYKSGSDWVNYLGEYTLGCSNGVYEPGFNLLCKSFSLLELDYWWFSFFIKSSCLLSIAIFLWRSKVYPLLCFISYILVSFVFLENTLRQQVALAVLIVASRFIFDRGLVFALLVLVASTFHISAVFFLPMYFLVRHSMLRWGLLFISALYLLLNIVGVSFIDAVISMLSYVDGAYVNKVSLYLSFEKYPVTIGHFARFILFVILTVVVSSCISKEENFKVKRVIVVSFSAVCLMLSYEMIFYEFSVFWMRIREYFMIYFLVLPGLLVARYFPKYAKVYPFAFIFYPLSVFYGIINLLPVYDQLYKDYGNYIFSQISDYREFDEQRDLGVEVYWDNWRRGEIR</sequence>
<feature type="transmembrane region" description="Helical" evidence="1">
    <location>
        <begin position="183"/>
        <end position="213"/>
    </location>
</feature>
<organism evidence="2 3">
    <name type="scientific">Pseudomonas segetis</name>
    <dbReference type="NCBI Taxonomy" id="298908"/>
    <lineage>
        <taxon>Bacteria</taxon>
        <taxon>Pseudomonadati</taxon>
        <taxon>Pseudomonadota</taxon>
        <taxon>Gammaproteobacteria</taxon>
        <taxon>Pseudomonadales</taxon>
        <taxon>Pseudomonadaceae</taxon>
        <taxon>Pseudomonas</taxon>
    </lineage>
</organism>
<dbReference type="InterPro" id="IPR049458">
    <property type="entry name" value="EpsG-like"/>
</dbReference>
<name>A0A239A561_9PSED</name>
<keyword evidence="3" id="KW-1185">Reference proteome</keyword>
<dbReference type="Pfam" id="PF14897">
    <property type="entry name" value="EpsG"/>
    <property type="match status" value="1"/>
</dbReference>
<reference evidence="3" key="1">
    <citation type="submission" date="2017-06" db="EMBL/GenBank/DDBJ databases">
        <authorList>
            <person name="Varghese N."/>
            <person name="Submissions S."/>
        </authorList>
    </citation>
    <scope>NUCLEOTIDE SEQUENCE [LARGE SCALE GENOMIC DNA]</scope>
    <source>
        <strain evidence="3">CIP 108523</strain>
    </source>
</reference>
<feature type="transmembrane region" description="Helical" evidence="1">
    <location>
        <begin position="265"/>
        <end position="284"/>
    </location>
</feature>
<accession>A0A239A561</accession>
<dbReference type="EMBL" id="FZOG01000001">
    <property type="protein sequence ID" value="SNR90700.1"/>
    <property type="molecule type" value="Genomic_DNA"/>
</dbReference>
<keyword evidence="1" id="KW-1133">Transmembrane helix</keyword>
<evidence type="ECO:0000313" key="2">
    <source>
        <dbReference type="EMBL" id="SNR90700.1"/>
    </source>
</evidence>
<evidence type="ECO:0000256" key="1">
    <source>
        <dbReference type="SAM" id="Phobius"/>
    </source>
</evidence>
<proteinExistence type="predicted"/>
<feature type="transmembrane region" description="Helical" evidence="1">
    <location>
        <begin position="111"/>
        <end position="129"/>
    </location>
</feature>
<feature type="transmembrane region" description="Helical" evidence="1">
    <location>
        <begin position="27"/>
        <end position="44"/>
    </location>
</feature>
<feature type="transmembrane region" description="Helical" evidence="1">
    <location>
        <begin position="149"/>
        <end position="176"/>
    </location>
</feature>
<evidence type="ECO:0000313" key="3">
    <source>
        <dbReference type="Proteomes" id="UP000242915"/>
    </source>
</evidence>
<dbReference type="AlphaFoldDB" id="A0A239A561"/>
<keyword evidence="1" id="KW-0472">Membrane</keyword>